<evidence type="ECO:0008006" key="3">
    <source>
        <dbReference type="Google" id="ProtNLM"/>
    </source>
</evidence>
<keyword evidence="2" id="KW-1185">Reference proteome</keyword>
<name>A0ABQ5W6T2_9HYPH</name>
<proteinExistence type="predicted"/>
<organism evidence="1 2">
    <name type="scientific">Devosia nitrariae</name>
    <dbReference type="NCBI Taxonomy" id="2071872"/>
    <lineage>
        <taxon>Bacteria</taxon>
        <taxon>Pseudomonadati</taxon>
        <taxon>Pseudomonadota</taxon>
        <taxon>Alphaproteobacteria</taxon>
        <taxon>Hyphomicrobiales</taxon>
        <taxon>Devosiaceae</taxon>
        <taxon>Devosia</taxon>
    </lineage>
</organism>
<protein>
    <recommendedName>
        <fullName evidence="3">DUF4440 domain-containing protein</fullName>
    </recommendedName>
</protein>
<accession>A0ABQ5W6T2</accession>
<comment type="caution">
    <text evidence="1">The sequence shown here is derived from an EMBL/GenBank/DDBJ whole genome shotgun (WGS) entry which is preliminary data.</text>
</comment>
<evidence type="ECO:0000313" key="2">
    <source>
        <dbReference type="Proteomes" id="UP001156691"/>
    </source>
</evidence>
<dbReference type="Proteomes" id="UP001156691">
    <property type="component" value="Unassembled WGS sequence"/>
</dbReference>
<dbReference type="EMBL" id="BSNS01000012">
    <property type="protein sequence ID" value="GLQ55753.1"/>
    <property type="molecule type" value="Genomic_DNA"/>
</dbReference>
<gene>
    <name evidence="1" type="ORF">GCM10010862_30120</name>
</gene>
<evidence type="ECO:0000313" key="1">
    <source>
        <dbReference type="EMBL" id="GLQ55753.1"/>
    </source>
</evidence>
<reference evidence="2" key="1">
    <citation type="journal article" date="2019" name="Int. J. Syst. Evol. Microbiol.">
        <title>The Global Catalogue of Microorganisms (GCM) 10K type strain sequencing project: providing services to taxonomists for standard genome sequencing and annotation.</title>
        <authorList>
            <consortium name="The Broad Institute Genomics Platform"/>
            <consortium name="The Broad Institute Genome Sequencing Center for Infectious Disease"/>
            <person name="Wu L."/>
            <person name="Ma J."/>
        </authorList>
    </citation>
    <scope>NUCLEOTIDE SEQUENCE [LARGE SCALE GENOMIC DNA]</scope>
    <source>
        <strain evidence="2">NBRC 112416</strain>
    </source>
</reference>
<sequence length="130" mass="14269">MAAQGVAEVNEHIEALLGDADAFEVAFEVLQHAIAGHDAETVASLVDYPLDVVIDGRRIVIEEEAEFVERYDEIVTDPVEAAVTDQAYADLFVNGDGVMFGDGEVWMSAYCTDRSCEAVYWLVRAINIPE</sequence>